<reference evidence="6" key="1">
    <citation type="submission" date="2023-06" db="EMBL/GenBank/DDBJ databases">
        <title>Sysu t00192.</title>
        <authorList>
            <person name="Gao L."/>
            <person name="Fang B.-Z."/>
            <person name="Li W.-J."/>
        </authorList>
    </citation>
    <scope>NUCLEOTIDE SEQUENCE</scope>
    <source>
        <strain evidence="6">SYSU T00192</strain>
    </source>
</reference>
<gene>
    <name evidence="6" type="ORF">QQX09_13315</name>
</gene>
<dbReference type="PANTHER" id="PTHR30055">
    <property type="entry name" value="HTH-TYPE TRANSCRIPTIONAL REGULATOR RUTR"/>
    <property type="match status" value="1"/>
</dbReference>
<feature type="DNA-binding region" description="H-T-H motif" evidence="4">
    <location>
        <begin position="35"/>
        <end position="54"/>
    </location>
</feature>
<evidence type="ECO:0000313" key="6">
    <source>
        <dbReference type="EMBL" id="MDN4476833.1"/>
    </source>
</evidence>
<evidence type="ECO:0000256" key="2">
    <source>
        <dbReference type="ARBA" id="ARBA00023125"/>
    </source>
</evidence>
<dbReference type="PRINTS" id="PR00455">
    <property type="entry name" value="HTHTETR"/>
</dbReference>
<evidence type="ECO:0000313" key="7">
    <source>
        <dbReference type="Proteomes" id="UP001172728"/>
    </source>
</evidence>
<protein>
    <submittedName>
        <fullName evidence="6">TetR family transcriptional regulator</fullName>
    </submittedName>
</protein>
<dbReference type="PROSITE" id="PS01081">
    <property type="entry name" value="HTH_TETR_1"/>
    <property type="match status" value="1"/>
</dbReference>
<dbReference type="InterPro" id="IPR050109">
    <property type="entry name" value="HTH-type_TetR-like_transc_reg"/>
</dbReference>
<keyword evidence="3" id="KW-0804">Transcription</keyword>
<dbReference type="PANTHER" id="PTHR30055:SF234">
    <property type="entry name" value="HTH-TYPE TRANSCRIPTIONAL REGULATOR BETI"/>
    <property type="match status" value="1"/>
</dbReference>
<sequence length="193" mass="21228">MSEHRRPGRPQIADPDQIARIAATLFAERGYAAVSMDDIAERSGVSRRTLFRHFENKADLVWRDFFATYRRLAERLVDPATEPGMAGLRAAMRETLEVPGEEEEITRVRLRIIGASSEVFAAGVRGLGDMTEGLSRQVAKAEHIDVDSLEARAAGQAITGCILASAVWWASHSDEPIVEVLDRALASLERGIS</sequence>
<comment type="caution">
    <text evidence="6">The sequence shown here is derived from an EMBL/GenBank/DDBJ whole genome shotgun (WGS) entry which is preliminary data.</text>
</comment>
<evidence type="ECO:0000256" key="1">
    <source>
        <dbReference type="ARBA" id="ARBA00023015"/>
    </source>
</evidence>
<dbReference type="Gene3D" id="1.10.357.10">
    <property type="entry name" value="Tetracycline Repressor, domain 2"/>
    <property type="match status" value="1"/>
</dbReference>
<organism evidence="6 7">
    <name type="scientific">Demequina litoralis</name>
    <dbReference type="NCBI Taxonomy" id="3051660"/>
    <lineage>
        <taxon>Bacteria</taxon>
        <taxon>Bacillati</taxon>
        <taxon>Actinomycetota</taxon>
        <taxon>Actinomycetes</taxon>
        <taxon>Micrococcales</taxon>
        <taxon>Demequinaceae</taxon>
        <taxon>Demequina</taxon>
    </lineage>
</organism>
<keyword evidence="2 4" id="KW-0238">DNA-binding</keyword>
<dbReference type="PROSITE" id="PS50977">
    <property type="entry name" value="HTH_TETR_2"/>
    <property type="match status" value="1"/>
</dbReference>
<dbReference type="InterPro" id="IPR009057">
    <property type="entry name" value="Homeodomain-like_sf"/>
</dbReference>
<dbReference type="InterPro" id="IPR001647">
    <property type="entry name" value="HTH_TetR"/>
</dbReference>
<keyword evidence="1" id="KW-0805">Transcription regulation</keyword>
<dbReference type="Pfam" id="PF00440">
    <property type="entry name" value="TetR_N"/>
    <property type="match status" value="1"/>
</dbReference>
<dbReference type="InterPro" id="IPR041347">
    <property type="entry name" value="MftR_C"/>
</dbReference>
<keyword evidence="7" id="KW-1185">Reference proteome</keyword>
<dbReference type="RefSeq" id="WP_301135605.1">
    <property type="nucleotide sequence ID" value="NZ_JAUHPW010000012.1"/>
</dbReference>
<feature type="domain" description="HTH tetR-type" evidence="5">
    <location>
        <begin position="12"/>
        <end position="72"/>
    </location>
</feature>
<dbReference type="Gene3D" id="1.10.10.60">
    <property type="entry name" value="Homeodomain-like"/>
    <property type="match status" value="1"/>
</dbReference>
<dbReference type="InterPro" id="IPR023772">
    <property type="entry name" value="DNA-bd_HTH_TetR-type_CS"/>
</dbReference>
<accession>A0ABT8GCG8</accession>
<dbReference type="EMBL" id="JAUHPW010000012">
    <property type="protein sequence ID" value="MDN4476833.1"/>
    <property type="molecule type" value="Genomic_DNA"/>
</dbReference>
<evidence type="ECO:0000256" key="3">
    <source>
        <dbReference type="ARBA" id="ARBA00023163"/>
    </source>
</evidence>
<name>A0ABT8GCG8_9MICO</name>
<evidence type="ECO:0000256" key="4">
    <source>
        <dbReference type="PROSITE-ProRule" id="PRU00335"/>
    </source>
</evidence>
<evidence type="ECO:0000259" key="5">
    <source>
        <dbReference type="PROSITE" id="PS50977"/>
    </source>
</evidence>
<dbReference type="Proteomes" id="UP001172728">
    <property type="component" value="Unassembled WGS sequence"/>
</dbReference>
<proteinExistence type="predicted"/>
<dbReference type="SUPFAM" id="SSF46689">
    <property type="entry name" value="Homeodomain-like"/>
    <property type="match status" value="1"/>
</dbReference>
<dbReference type="Pfam" id="PF17754">
    <property type="entry name" value="TetR_C_14"/>
    <property type="match status" value="1"/>
</dbReference>